<dbReference type="SUPFAM" id="SSF51735">
    <property type="entry name" value="NAD(P)-binding Rossmann-fold domains"/>
    <property type="match status" value="1"/>
</dbReference>
<protein>
    <recommendedName>
        <fullName evidence="2">NAD-dependent epimerase/dehydratase domain-containing protein</fullName>
    </recommendedName>
</protein>
<feature type="domain" description="NAD-dependent epimerase/dehydratase" evidence="2">
    <location>
        <begin position="8"/>
        <end position="221"/>
    </location>
</feature>
<accession>A0A1F8GGX0</accession>
<organism evidence="3 4">
    <name type="scientific">Candidatus Yanofskybacteria bacterium RIFCSPLOWO2_01_FULL_43_22</name>
    <dbReference type="NCBI Taxonomy" id="1802695"/>
    <lineage>
        <taxon>Bacteria</taxon>
        <taxon>Candidatus Yanofskyibacteriota</taxon>
    </lineage>
</organism>
<dbReference type="EMBL" id="MGKJ01000010">
    <property type="protein sequence ID" value="OGN24637.1"/>
    <property type="molecule type" value="Genomic_DNA"/>
</dbReference>
<evidence type="ECO:0000256" key="1">
    <source>
        <dbReference type="ARBA" id="ARBA00007637"/>
    </source>
</evidence>
<evidence type="ECO:0000313" key="4">
    <source>
        <dbReference type="Proteomes" id="UP000178911"/>
    </source>
</evidence>
<name>A0A1F8GGX0_9BACT</name>
<dbReference type="CDD" id="cd08946">
    <property type="entry name" value="SDR_e"/>
    <property type="match status" value="1"/>
</dbReference>
<sequence>MKSRKEKIFLTGADGFLGRYVADTLRNKGLSFTASSLGDLDIMDKKAVINKTKGYKSVIHLAGNIRTSDTDNAEKHFNINALGTLNILEACRINKIPRIILASSVEVYGNLHKAGTIKETDITVPENFYGQSKLLAECFCREYSEKFGIKFTALRFTYLYGHGMHPSRIVPKMINAAIDGERLILSVDPSSFMDMVYVRDAAQAVLLSLKSKKAQGEVINVSSGIKTRIRDVDRVISSIYPSFKLKIKTQKEIGNHYLYDNHRAKNILKFKPAYSLEAGFLDYIKCRTDDK</sequence>
<dbReference type="Gene3D" id="3.40.50.720">
    <property type="entry name" value="NAD(P)-binding Rossmann-like Domain"/>
    <property type="match status" value="1"/>
</dbReference>
<comment type="similarity">
    <text evidence="1">Belongs to the NAD(P)-dependent epimerase/dehydratase family.</text>
</comment>
<reference evidence="3 4" key="1">
    <citation type="journal article" date="2016" name="Nat. Commun.">
        <title>Thousands of microbial genomes shed light on interconnected biogeochemical processes in an aquifer system.</title>
        <authorList>
            <person name="Anantharaman K."/>
            <person name="Brown C.T."/>
            <person name="Hug L.A."/>
            <person name="Sharon I."/>
            <person name="Castelle C.J."/>
            <person name="Probst A.J."/>
            <person name="Thomas B.C."/>
            <person name="Singh A."/>
            <person name="Wilkins M.J."/>
            <person name="Karaoz U."/>
            <person name="Brodie E.L."/>
            <person name="Williams K.H."/>
            <person name="Hubbard S.S."/>
            <person name="Banfield J.F."/>
        </authorList>
    </citation>
    <scope>NUCLEOTIDE SEQUENCE [LARGE SCALE GENOMIC DNA]</scope>
</reference>
<dbReference type="InterPro" id="IPR001509">
    <property type="entry name" value="Epimerase_deHydtase"/>
</dbReference>
<dbReference type="AlphaFoldDB" id="A0A1F8GGX0"/>
<dbReference type="InterPro" id="IPR036291">
    <property type="entry name" value="NAD(P)-bd_dom_sf"/>
</dbReference>
<evidence type="ECO:0000313" key="3">
    <source>
        <dbReference type="EMBL" id="OGN24637.1"/>
    </source>
</evidence>
<evidence type="ECO:0000259" key="2">
    <source>
        <dbReference type="Pfam" id="PF01370"/>
    </source>
</evidence>
<dbReference type="PANTHER" id="PTHR43000">
    <property type="entry name" value="DTDP-D-GLUCOSE 4,6-DEHYDRATASE-RELATED"/>
    <property type="match status" value="1"/>
</dbReference>
<gene>
    <name evidence="3" type="ORF">A3A13_01000</name>
</gene>
<dbReference type="STRING" id="1802695.A3A13_01000"/>
<comment type="caution">
    <text evidence="3">The sequence shown here is derived from an EMBL/GenBank/DDBJ whole genome shotgun (WGS) entry which is preliminary data.</text>
</comment>
<dbReference type="Proteomes" id="UP000178911">
    <property type="component" value="Unassembled WGS sequence"/>
</dbReference>
<proteinExistence type="inferred from homology"/>
<dbReference type="Pfam" id="PF01370">
    <property type="entry name" value="Epimerase"/>
    <property type="match status" value="1"/>
</dbReference>